<accession>M5CDW8</accession>
<dbReference type="HOGENOM" id="CLU_1670599_0_0_1"/>
<evidence type="ECO:0000313" key="2">
    <source>
        <dbReference type="EMBL" id="CCO38163.1"/>
    </source>
</evidence>
<proteinExistence type="predicted"/>
<organism evidence="2 3">
    <name type="scientific">Thanatephorus cucumeris (strain AG1-IB / isolate 7/3/14)</name>
    <name type="common">Lettuce bottom rot fungus</name>
    <name type="synonym">Rhizoctonia solani</name>
    <dbReference type="NCBI Taxonomy" id="1108050"/>
    <lineage>
        <taxon>Eukaryota</taxon>
        <taxon>Fungi</taxon>
        <taxon>Dikarya</taxon>
        <taxon>Basidiomycota</taxon>
        <taxon>Agaricomycotina</taxon>
        <taxon>Agaricomycetes</taxon>
        <taxon>Cantharellales</taxon>
        <taxon>Ceratobasidiaceae</taxon>
        <taxon>Rhizoctonia</taxon>
        <taxon>Rhizoctonia solani AG-1</taxon>
    </lineage>
</organism>
<feature type="region of interest" description="Disordered" evidence="1">
    <location>
        <begin position="53"/>
        <end position="88"/>
    </location>
</feature>
<dbReference type="Proteomes" id="UP000012065">
    <property type="component" value="Unassembled WGS sequence"/>
</dbReference>
<evidence type="ECO:0000256" key="1">
    <source>
        <dbReference type="SAM" id="MobiDB-lite"/>
    </source>
</evidence>
<reference evidence="2 3" key="1">
    <citation type="journal article" date="2013" name="J. Biotechnol.">
        <title>Establishment and interpretation of the genome sequence of the phytopathogenic fungus Rhizoctonia solani AG1-IB isolate 7/3/14.</title>
        <authorList>
            <person name="Wibberg D.W."/>
            <person name="Jelonek L.J."/>
            <person name="Rupp O.R."/>
            <person name="Hennig M.H."/>
            <person name="Eikmeyer F.E."/>
            <person name="Goesmann A.G."/>
            <person name="Hartmann A.H."/>
            <person name="Borriss R.B."/>
            <person name="Grosch R.G."/>
            <person name="Puehler A.P."/>
            <person name="Schlueter A.S."/>
        </authorList>
    </citation>
    <scope>NUCLEOTIDE SEQUENCE [LARGE SCALE GENOMIC DNA]</scope>
    <source>
        <strain evidence="3">AG1-IB / isolate 7/3/14</strain>
    </source>
</reference>
<dbReference type="EMBL" id="CAOJ01018683">
    <property type="protein sequence ID" value="CCO38163.1"/>
    <property type="molecule type" value="Genomic_DNA"/>
</dbReference>
<protein>
    <submittedName>
        <fullName evidence="2">Uncharacterized protein</fullName>
    </submittedName>
</protein>
<dbReference type="AlphaFoldDB" id="M5CDW8"/>
<gene>
    <name evidence="2" type="ORF">BN14_12328</name>
</gene>
<evidence type="ECO:0000313" key="3">
    <source>
        <dbReference type="Proteomes" id="UP000012065"/>
    </source>
</evidence>
<comment type="caution">
    <text evidence="2">The sequence shown here is derived from an EMBL/GenBank/DDBJ whole genome shotgun (WGS) entry which is preliminary data.</text>
</comment>
<sequence length="158" mass="17371">MSQCPTAPAIQSTLLVSQPSWLLDATPYMSQAASTVMQSQELRLSQLSPGALKRRLDLESDDEQRSSAPPPRSRRRLQSPTGELTFSVGDASAAPSMVSLDHEAVPAPAGTEEEEDLGVIPQAGRRFRRKGKCYLLTYAQYVKSEATRTTSRYEVIKE</sequence>
<name>M5CDW8_THACB</name>